<protein>
    <submittedName>
        <fullName evidence="2">STAS/SEC14 domain-containing protein</fullName>
    </submittedName>
</protein>
<evidence type="ECO:0000259" key="1">
    <source>
        <dbReference type="Pfam" id="PF25056"/>
    </source>
</evidence>
<dbReference type="EMBL" id="SACY01000003">
    <property type="protein sequence ID" value="RVU24864.1"/>
    <property type="molecule type" value="Genomic_DNA"/>
</dbReference>
<accession>A0A437PRI4</accession>
<name>A0A437PRI4_9BACT</name>
<gene>
    <name evidence="2" type="ORF">EOJ36_07605</name>
</gene>
<reference evidence="2 3" key="1">
    <citation type="submission" date="2019-01" db="EMBL/GenBank/DDBJ databases">
        <authorList>
            <person name="Chen W.-M."/>
        </authorList>
    </citation>
    <scope>NUCLEOTIDE SEQUENCE [LARGE SCALE GENOMIC DNA]</scope>
    <source>
        <strain evidence="2 3">FSY-15</strain>
    </source>
</reference>
<keyword evidence="3" id="KW-1185">Reference proteome</keyword>
<dbReference type="RefSeq" id="WP_127803980.1">
    <property type="nucleotide sequence ID" value="NZ_SACY01000003.1"/>
</dbReference>
<dbReference type="Gene3D" id="3.40.970.30">
    <property type="entry name" value="yp_829618.1 like domains"/>
    <property type="match status" value="1"/>
</dbReference>
<organism evidence="2 3">
    <name type="scientific">Sandaracinomonas limnophila</name>
    <dbReference type="NCBI Taxonomy" id="1862386"/>
    <lineage>
        <taxon>Bacteria</taxon>
        <taxon>Pseudomonadati</taxon>
        <taxon>Bacteroidota</taxon>
        <taxon>Cytophagia</taxon>
        <taxon>Cytophagales</taxon>
        <taxon>Flectobacillaceae</taxon>
        <taxon>Sandaracinomonas</taxon>
    </lineage>
</organism>
<dbReference type="OrthoDB" id="1358466at2"/>
<evidence type="ECO:0000313" key="3">
    <source>
        <dbReference type="Proteomes" id="UP000282832"/>
    </source>
</evidence>
<evidence type="ECO:0000313" key="2">
    <source>
        <dbReference type="EMBL" id="RVU24864.1"/>
    </source>
</evidence>
<dbReference type="InterPro" id="IPR056695">
    <property type="entry name" value="DUF7793"/>
</dbReference>
<comment type="caution">
    <text evidence="2">The sequence shown here is derived from an EMBL/GenBank/DDBJ whole genome shotgun (WGS) entry which is preliminary data.</text>
</comment>
<dbReference type="Proteomes" id="UP000282832">
    <property type="component" value="Unassembled WGS sequence"/>
</dbReference>
<proteinExistence type="predicted"/>
<dbReference type="Pfam" id="PF25056">
    <property type="entry name" value="DUF7793"/>
    <property type="match status" value="1"/>
</dbReference>
<dbReference type="AlphaFoldDB" id="A0A437PRI4"/>
<feature type="domain" description="DUF7793" evidence="1">
    <location>
        <begin position="13"/>
        <end position="123"/>
    </location>
</feature>
<sequence length="124" mass="14041">MGNLIKGTIADYKFEDQKLLISYSKSIQRTVENISENVELVKSITGNKAVPLLIFLKPSPLPDKATRELSKQKLPEIYTAMAMVSEGNLGAFIMNLLFKFQQSPIPMKSFSNEADARKWLQQYL</sequence>